<dbReference type="InterPro" id="IPR025110">
    <property type="entry name" value="AMP-bd_C"/>
</dbReference>
<protein>
    <submittedName>
        <fullName evidence="5">AMP-binding protein</fullName>
    </submittedName>
</protein>
<reference evidence="5 6" key="1">
    <citation type="submission" date="2024-09" db="EMBL/GenBank/DDBJ databases">
        <authorList>
            <person name="Sun Q."/>
            <person name="Mori K."/>
        </authorList>
    </citation>
    <scope>NUCLEOTIDE SEQUENCE [LARGE SCALE GENOMIC DNA]</scope>
    <source>
        <strain evidence="5 6">CCM 7609</strain>
    </source>
</reference>
<dbReference type="InterPro" id="IPR045851">
    <property type="entry name" value="AMP-bd_C_sf"/>
</dbReference>
<dbReference type="PROSITE" id="PS00455">
    <property type="entry name" value="AMP_BINDING"/>
    <property type="match status" value="1"/>
</dbReference>
<dbReference type="Pfam" id="PF00501">
    <property type="entry name" value="AMP-binding"/>
    <property type="match status" value="1"/>
</dbReference>
<dbReference type="PANTHER" id="PTHR43201:SF5">
    <property type="entry name" value="MEDIUM-CHAIN ACYL-COA LIGASE ACSF2, MITOCHONDRIAL"/>
    <property type="match status" value="1"/>
</dbReference>
<dbReference type="EMBL" id="JBHLWH010000003">
    <property type="protein sequence ID" value="MFC0247033.1"/>
    <property type="molecule type" value="Genomic_DNA"/>
</dbReference>
<evidence type="ECO:0000259" key="3">
    <source>
        <dbReference type="Pfam" id="PF00501"/>
    </source>
</evidence>
<dbReference type="SUPFAM" id="SSF56801">
    <property type="entry name" value="Acetyl-CoA synthetase-like"/>
    <property type="match status" value="1"/>
</dbReference>
<keyword evidence="6" id="KW-1185">Reference proteome</keyword>
<dbReference type="Pfam" id="PF13193">
    <property type="entry name" value="AMP-binding_C"/>
    <property type="match status" value="1"/>
</dbReference>
<gene>
    <name evidence="5" type="ORF">ACFFIO_00770</name>
</gene>
<evidence type="ECO:0000256" key="2">
    <source>
        <dbReference type="ARBA" id="ARBA00022598"/>
    </source>
</evidence>
<evidence type="ECO:0000256" key="1">
    <source>
        <dbReference type="ARBA" id="ARBA00006432"/>
    </source>
</evidence>
<dbReference type="InterPro" id="IPR000873">
    <property type="entry name" value="AMP-dep_synth/lig_dom"/>
</dbReference>
<evidence type="ECO:0000313" key="6">
    <source>
        <dbReference type="Proteomes" id="UP001589766"/>
    </source>
</evidence>
<evidence type="ECO:0000259" key="4">
    <source>
        <dbReference type="Pfam" id="PF13193"/>
    </source>
</evidence>
<feature type="domain" description="AMP-binding enzyme C-terminal" evidence="4">
    <location>
        <begin position="446"/>
        <end position="520"/>
    </location>
</feature>
<name>A0ABV6F0I7_9MICC</name>
<proteinExistence type="inferred from homology"/>
<comment type="similarity">
    <text evidence="1">Belongs to the ATP-dependent AMP-binding enzyme family.</text>
</comment>
<dbReference type="Proteomes" id="UP001589766">
    <property type="component" value="Unassembled WGS sequence"/>
</dbReference>
<dbReference type="PANTHER" id="PTHR43201">
    <property type="entry name" value="ACYL-COA SYNTHETASE"/>
    <property type="match status" value="1"/>
</dbReference>
<dbReference type="InterPro" id="IPR020845">
    <property type="entry name" value="AMP-binding_CS"/>
</dbReference>
<accession>A0ABV6F0I7</accession>
<sequence>MTRGTELLHEQLSATAARYPDNPAIMHRDRRLTWSEVDSRTDEIARALLAVGISKGNHVALWLPNHPEWLLLWIGAAKIGAVVIPINTRYKAGEAEYVLRQSDTSILFIPEPFLGIDYAARFAEICPSWDGTGSAELPMLRRVVQMGDNRTAGISIYEEFFDRARETSAQELAHAKSLVTVDDTLIIVFTSGTTGHPKGVVHTHQALRMMKAVTAWLGVGSEDRVLGHLPLFHVSGVFSSFLPALISGGAIAQLDQWDTTKALQVIESRKVSVLSGIPTHFYDLLHHPELADYDTSSLRTGWIGGARIPAEIVSGARDKLGMVSLMPVYGLTETTSTTTLGRPTDPVESILAGKGVVIDDYEIAIVDPVTRRPLGVGEDGEIAVRGYTVMREYYKNPQATQAVKDDDGWFYTGDIGRLDDAGYLSVTGRLSDKFIVGGNNVHPADVENVLAQYPGVNVVQVVAGPNTRLGEVPVAIVELEASDSATAEEIIEFCRGRLASFKVPVDVIFVDAWPMTPTGKIARSILKDSVRSIVGTTEA</sequence>
<comment type="caution">
    <text evidence="5">The sequence shown here is derived from an EMBL/GenBank/DDBJ whole genome shotgun (WGS) entry which is preliminary data.</text>
</comment>
<dbReference type="Gene3D" id="3.40.50.12780">
    <property type="entry name" value="N-terminal domain of ligase-like"/>
    <property type="match status" value="1"/>
</dbReference>
<evidence type="ECO:0000313" key="5">
    <source>
        <dbReference type="EMBL" id="MFC0247033.1"/>
    </source>
</evidence>
<dbReference type="Gene3D" id="3.30.300.30">
    <property type="match status" value="1"/>
</dbReference>
<dbReference type="InterPro" id="IPR042099">
    <property type="entry name" value="ANL_N_sf"/>
</dbReference>
<keyword evidence="2" id="KW-0436">Ligase</keyword>
<dbReference type="RefSeq" id="WP_159554449.1">
    <property type="nucleotide sequence ID" value="NZ_JBHLWH010000003.1"/>
</dbReference>
<organism evidence="5 6">
    <name type="scientific">Citricoccus parietis</name>
    <dbReference type="NCBI Taxonomy" id="592307"/>
    <lineage>
        <taxon>Bacteria</taxon>
        <taxon>Bacillati</taxon>
        <taxon>Actinomycetota</taxon>
        <taxon>Actinomycetes</taxon>
        <taxon>Micrococcales</taxon>
        <taxon>Micrococcaceae</taxon>
        <taxon>Citricoccus</taxon>
    </lineage>
</organism>
<feature type="domain" description="AMP-dependent synthetase/ligase" evidence="3">
    <location>
        <begin position="14"/>
        <end position="394"/>
    </location>
</feature>